<keyword evidence="4" id="KW-0808">Transferase</keyword>
<proteinExistence type="inferred from homology"/>
<dbReference type="PROSITE" id="PS50011">
    <property type="entry name" value="PROTEIN_KINASE_DOM"/>
    <property type="match status" value="1"/>
</dbReference>
<keyword evidence="2" id="KW-0472">Membrane</keyword>
<feature type="compositionally biased region" description="Polar residues" evidence="10">
    <location>
        <begin position="48"/>
        <end position="57"/>
    </location>
</feature>
<feature type="compositionally biased region" description="Basic residues" evidence="10">
    <location>
        <begin position="413"/>
        <end position="426"/>
    </location>
</feature>
<sequence>MGNCLDSSAKVDTAQSSHVTSASAVSKNSSRTSNSSAPSSLTIPSYSDRSGVSSLPTPRTEGEILSSPNLKAFSFNELKNATRNFRPDSLLGEGGFGYVFKGWIDENTFTAAKPGSGMVVAVKRLKPEGFQGHKEWLVGFLFPSSSVFLHSLILGLFTDIPTQFQTEVNYLGQLHHPNLVKLIGYCLEGENRLLVYEFMPKGSLENHLFRRGPQPLSWSVRMKVAIGAARGLSFLHDAKSQVIYRDFKASNILLDAEFNAKLSDFGLAKAGPTGDRTHVSTQVMGTHGYAAPEYVATGRLTAKSDVYSFGVVLLELLSGRRAVDKTKVGAEQNLVDWAKPYLGDKRKLFRIMDTKLEGQYPQKAAYTAASLALQCLSNEAKVRPRMADVLATLEQLESPKSAARVSHSEQQKAHGHLRKSPMRPHRSPLNQIPSASPLPSHRQSPRVY</sequence>
<dbReference type="PANTHER" id="PTHR45621">
    <property type="entry name" value="OS01G0588500 PROTEIN-RELATED"/>
    <property type="match status" value="1"/>
</dbReference>
<evidence type="ECO:0000256" key="3">
    <source>
        <dbReference type="ARBA" id="ARBA00022527"/>
    </source>
</evidence>
<dbReference type="InterPro" id="IPR000719">
    <property type="entry name" value="Prot_kinase_dom"/>
</dbReference>
<keyword evidence="5 8" id="KW-0547">Nucleotide-binding</keyword>
<evidence type="ECO:0000256" key="10">
    <source>
        <dbReference type="SAM" id="MobiDB-lite"/>
    </source>
</evidence>
<dbReference type="AlphaFoldDB" id="A0A978UM52"/>
<evidence type="ECO:0000313" key="13">
    <source>
        <dbReference type="Proteomes" id="UP000813462"/>
    </source>
</evidence>
<gene>
    <name evidence="12" type="ORF">FEM48_Zijuj10G0077700</name>
</gene>
<dbReference type="GO" id="GO:0005886">
    <property type="term" value="C:plasma membrane"/>
    <property type="evidence" value="ECO:0007669"/>
    <property type="project" value="UniProtKB-SubCell"/>
</dbReference>
<comment type="similarity">
    <text evidence="9">Belongs to the protein kinase superfamily.</text>
</comment>
<evidence type="ECO:0000256" key="1">
    <source>
        <dbReference type="ARBA" id="ARBA00004236"/>
    </source>
</evidence>
<feature type="binding site" evidence="8">
    <location>
        <position position="123"/>
    </location>
    <ligand>
        <name>ATP</name>
        <dbReference type="ChEBI" id="CHEBI:30616"/>
    </ligand>
</feature>
<dbReference type="EMBL" id="JAEACU010000010">
    <property type="protein sequence ID" value="KAH7515904.1"/>
    <property type="molecule type" value="Genomic_DNA"/>
</dbReference>
<dbReference type="FunFam" id="1.10.510.10:FF:000258">
    <property type="entry name" value="Probable serine/threonine-protein kinase PBL8"/>
    <property type="match status" value="1"/>
</dbReference>
<evidence type="ECO:0000256" key="8">
    <source>
        <dbReference type="PROSITE-ProRule" id="PRU10141"/>
    </source>
</evidence>
<comment type="subcellular location">
    <subcellularLocation>
        <location evidence="1">Cell membrane</location>
    </subcellularLocation>
</comment>
<feature type="region of interest" description="Disordered" evidence="10">
    <location>
        <begin position="1"/>
        <end position="63"/>
    </location>
</feature>
<evidence type="ECO:0000256" key="5">
    <source>
        <dbReference type="ARBA" id="ARBA00022741"/>
    </source>
</evidence>
<protein>
    <recommendedName>
        <fullName evidence="11">Protein kinase domain-containing protein</fullName>
    </recommendedName>
</protein>
<dbReference type="CDD" id="cd14066">
    <property type="entry name" value="STKc_IRAK"/>
    <property type="match status" value="1"/>
</dbReference>
<dbReference type="InterPro" id="IPR050823">
    <property type="entry name" value="Plant_Ser_Thr_Prot_Kinase"/>
</dbReference>
<dbReference type="Gene3D" id="3.30.200.20">
    <property type="entry name" value="Phosphorylase Kinase, domain 1"/>
    <property type="match status" value="2"/>
</dbReference>
<feature type="domain" description="Protein kinase" evidence="11">
    <location>
        <begin position="85"/>
        <end position="396"/>
    </location>
</feature>
<dbReference type="Pfam" id="PF07714">
    <property type="entry name" value="PK_Tyr_Ser-Thr"/>
    <property type="match status" value="1"/>
</dbReference>
<dbReference type="PROSITE" id="PS00107">
    <property type="entry name" value="PROTEIN_KINASE_ATP"/>
    <property type="match status" value="1"/>
</dbReference>
<keyword evidence="7 8" id="KW-0067">ATP-binding</keyword>
<dbReference type="InterPro" id="IPR011009">
    <property type="entry name" value="Kinase-like_dom_sf"/>
</dbReference>
<dbReference type="GO" id="GO:0005524">
    <property type="term" value="F:ATP binding"/>
    <property type="evidence" value="ECO:0007669"/>
    <property type="project" value="UniProtKB-UniRule"/>
</dbReference>
<name>A0A978UM52_ZIZJJ</name>
<evidence type="ECO:0000259" key="11">
    <source>
        <dbReference type="PROSITE" id="PS50011"/>
    </source>
</evidence>
<dbReference type="Gene3D" id="1.10.510.10">
    <property type="entry name" value="Transferase(Phosphotransferase) domain 1"/>
    <property type="match status" value="1"/>
</dbReference>
<evidence type="ECO:0000256" key="4">
    <source>
        <dbReference type="ARBA" id="ARBA00022679"/>
    </source>
</evidence>
<evidence type="ECO:0000313" key="12">
    <source>
        <dbReference type="EMBL" id="KAH7515904.1"/>
    </source>
</evidence>
<keyword evidence="6" id="KW-0418">Kinase</keyword>
<dbReference type="Proteomes" id="UP000813462">
    <property type="component" value="Unassembled WGS sequence"/>
</dbReference>
<keyword evidence="3 9" id="KW-0723">Serine/threonine-protein kinase</keyword>
<dbReference type="InterPro" id="IPR017441">
    <property type="entry name" value="Protein_kinase_ATP_BS"/>
</dbReference>
<dbReference type="InterPro" id="IPR008271">
    <property type="entry name" value="Ser/Thr_kinase_AS"/>
</dbReference>
<dbReference type="PROSITE" id="PS00108">
    <property type="entry name" value="PROTEIN_KINASE_ST"/>
    <property type="match status" value="1"/>
</dbReference>
<evidence type="ECO:0000256" key="2">
    <source>
        <dbReference type="ARBA" id="ARBA00022475"/>
    </source>
</evidence>
<evidence type="ECO:0000256" key="7">
    <source>
        <dbReference type="ARBA" id="ARBA00022840"/>
    </source>
</evidence>
<evidence type="ECO:0000256" key="9">
    <source>
        <dbReference type="RuleBase" id="RU000304"/>
    </source>
</evidence>
<dbReference type="InterPro" id="IPR001245">
    <property type="entry name" value="Ser-Thr/Tyr_kinase_cat_dom"/>
</dbReference>
<comment type="caution">
    <text evidence="12">The sequence shown here is derived from an EMBL/GenBank/DDBJ whole genome shotgun (WGS) entry which is preliminary data.</text>
</comment>
<evidence type="ECO:0000256" key="6">
    <source>
        <dbReference type="ARBA" id="ARBA00022777"/>
    </source>
</evidence>
<reference evidence="12" key="1">
    <citation type="journal article" date="2021" name="Front. Plant Sci.">
        <title>Chromosome-Scale Genome Assembly for Chinese Sour Jujube and Insights Into Its Genome Evolution and Domestication Signature.</title>
        <authorList>
            <person name="Shen L.-Y."/>
            <person name="Luo H."/>
            <person name="Wang X.-L."/>
            <person name="Wang X.-M."/>
            <person name="Qiu X.-J."/>
            <person name="Liu H."/>
            <person name="Zhou S.-S."/>
            <person name="Jia K.-H."/>
            <person name="Nie S."/>
            <person name="Bao Y.-T."/>
            <person name="Zhang R.-G."/>
            <person name="Yun Q.-Z."/>
            <person name="Chai Y.-H."/>
            <person name="Lu J.-Y."/>
            <person name="Li Y."/>
            <person name="Zhao S.-W."/>
            <person name="Mao J.-F."/>
            <person name="Jia S.-G."/>
            <person name="Mao Y.-M."/>
        </authorList>
    </citation>
    <scope>NUCLEOTIDE SEQUENCE</scope>
    <source>
        <strain evidence="12">AT0</strain>
        <tissue evidence="12">Leaf</tissue>
    </source>
</reference>
<feature type="compositionally biased region" description="Low complexity" evidence="10">
    <location>
        <begin position="20"/>
        <end position="47"/>
    </location>
</feature>
<dbReference type="SUPFAM" id="SSF56112">
    <property type="entry name" value="Protein kinase-like (PK-like)"/>
    <property type="match status" value="1"/>
</dbReference>
<accession>A0A978UM52</accession>
<organism evidence="12 13">
    <name type="scientific">Ziziphus jujuba var. spinosa</name>
    <dbReference type="NCBI Taxonomy" id="714518"/>
    <lineage>
        <taxon>Eukaryota</taxon>
        <taxon>Viridiplantae</taxon>
        <taxon>Streptophyta</taxon>
        <taxon>Embryophyta</taxon>
        <taxon>Tracheophyta</taxon>
        <taxon>Spermatophyta</taxon>
        <taxon>Magnoliopsida</taxon>
        <taxon>eudicotyledons</taxon>
        <taxon>Gunneridae</taxon>
        <taxon>Pentapetalae</taxon>
        <taxon>rosids</taxon>
        <taxon>fabids</taxon>
        <taxon>Rosales</taxon>
        <taxon>Rhamnaceae</taxon>
        <taxon>Paliureae</taxon>
        <taxon>Ziziphus</taxon>
    </lineage>
</organism>
<dbReference type="GO" id="GO:0004674">
    <property type="term" value="F:protein serine/threonine kinase activity"/>
    <property type="evidence" value="ECO:0007669"/>
    <property type="project" value="UniProtKB-KW"/>
</dbReference>
<feature type="region of interest" description="Disordered" evidence="10">
    <location>
        <begin position="398"/>
        <end position="448"/>
    </location>
</feature>
<keyword evidence="2" id="KW-1003">Cell membrane</keyword>